<name>A0A2T0ABH5_RHOTO</name>
<dbReference type="EMBL" id="LCTV02000005">
    <property type="protein sequence ID" value="PRQ75358.1"/>
    <property type="molecule type" value="Genomic_DNA"/>
</dbReference>
<accession>A0A2T0ABH5</accession>
<protein>
    <recommendedName>
        <fullName evidence="3">Proteophosphoglycan ppg4</fullName>
    </recommendedName>
</protein>
<sequence>LPATLPLEVALQVVDIAHFRRLDERAIEHMRRLTRIGLTCRAFYGVVEWTLRTTMIATLSSSPDRSFLDRTLAAVRAGTPFETLDLRVAQGQVVISISKMHGRDAVRKVTLLPKGPVGGFVHLAWLSDIALPAVESFVASGVKLQGPPCPFNHLRELALSLYAPDLVRKIISPSLSPNLRILALRDCVTSAARAHELFDDDLLARLDFGQITFHHFHTDPTNRLYSKQHATPILICRDRAAASGIIPDDFCPPYFQLNSIRGSVEQSAVTVLYVTTCIRQGAAKKALFLPQELHPSTAIPASSSLSRARDDLLDAIDDAEVEYVGWYYADEETDASISEPFRRYLDRERLEGRM</sequence>
<organism evidence="1 2">
    <name type="scientific">Rhodotorula toruloides</name>
    <name type="common">Yeast</name>
    <name type="synonym">Rhodosporidium toruloides</name>
    <dbReference type="NCBI Taxonomy" id="5286"/>
    <lineage>
        <taxon>Eukaryota</taxon>
        <taxon>Fungi</taxon>
        <taxon>Dikarya</taxon>
        <taxon>Basidiomycota</taxon>
        <taxon>Pucciniomycotina</taxon>
        <taxon>Microbotryomycetes</taxon>
        <taxon>Sporidiobolales</taxon>
        <taxon>Sporidiobolaceae</taxon>
        <taxon>Rhodotorula</taxon>
    </lineage>
</organism>
<proteinExistence type="predicted"/>
<dbReference type="Proteomes" id="UP000239560">
    <property type="component" value="Unassembled WGS sequence"/>
</dbReference>
<dbReference type="OrthoDB" id="10267620at2759"/>
<evidence type="ECO:0000313" key="1">
    <source>
        <dbReference type="EMBL" id="PRQ75358.1"/>
    </source>
</evidence>
<comment type="caution">
    <text evidence="1">The sequence shown here is derived from an EMBL/GenBank/DDBJ whole genome shotgun (WGS) entry which is preliminary data.</text>
</comment>
<gene>
    <name evidence="1" type="ORF">AAT19DRAFT_14380</name>
</gene>
<dbReference type="AlphaFoldDB" id="A0A2T0ABH5"/>
<feature type="non-terminal residue" evidence="1">
    <location>
        <position position="1"/>
    </location>
</feature>
<evidence type="ECO:0000313" key="2">
    <source>
        <dbReference type="Proteomes" id="UP000239560"/>
    </source>
</evidence>
<evidence type="ECO:0008006" key="3">
    <source>
        <dbReference type="Google" id="ProtNLM"/>
    </source>
</evidence>
<reference evidence="1 2" key="1">
    <citation type="journal article" date="2018" name="Elife">
        <title>Functional genomics of lipid metabolism in the oleaginous yeast Rhodosporidium toruloides.</title>
        <authorList>
            <person name="Coradetti S.T."/>
            <person name="Pinel D."/>
            <person name="Geiselman G."/>
            <person name="Ito M."/>
            <person name="Mondo S."/>
            <person name="Reilly M.C."/>
            <person name="Cheng Y.F."/>
            <person name="Bauer S."/>
            <person name="Grigoriev I."/>
            <person name="Gladden J.M."/>
            <person name="Simmons B.A."/>
            <person name="Brem R."/>
            <person name="Arkin A.P."/>
            <person name="Skerker J.M."/>
        </authorList>
    </citation>
    <scope>NUCLEOTIDE SEQUENCE [LARGE SCALE GENOMIC DNA]</scope>
    <source>
        <strain evidence="1 2">NBRC 0880</strain>
    </source>
</reference>